<dbReference type="PROSITE" id="PS50111">
    <property type="entry name" value="CHEMOTAXIS_TRANSDUC_2"/>
    <property type="match status" value="1"/>
</dbReference>
<keyword evidence="4" id="KW-0145">Chemotaxis</keyword>
<dbReference type="Proteomes" id="UP000286976">
    <property type="component" value="Unassembled WGS sequence"/>
</dbReference>
<keyword evidence="3" id="KW-0488">Methylation</keyword>
<keyword evidence="2" id="KW-1003">Cell membrane</keyword>
<organism evidence="14 15">
    <name type="scientific">Aliidiomarina taiwanensis</name>
    <dbReference type="NCBI Taxonomy" id="946228"/>
    <lineage>
        <taxon>Bacteria</taxon>
        <taxon>Pseudomonadati</taxon>
        <taxon>Pseudomonadota</taxon>
        <taxon>Gammaproteobacteria</taxon>
        <taxon>Alteromonadales</taxon>
        <taxon>Idiomarinaceae</taxon>
        <taxon>Aliidiomarina</taxon>
    </lineage>
</organism>
<keyword evidence="5" id="KW-0997">Cell inner membrane</keyword>
<dbReference type="PANTHER" id="PTHR32089">
    <property type="entry name" value="METHYL-ACCEPTING CHEMOTAXIS PROTEIN MCPB"/>
    <property type="match status" value="1"/>
</dbReference>
<evidence type="ECO:0000256" key="11">
    <source>
        <dbReference type="PROSITE-ProRule" id="PRU00284"/>
    </source>
</evidence>
<dbReference type="SUPFAM" id="SSF58104">
    <property type="entry name" value="Methyl-accepting chemotaxis protein (MCP) signaling domain"/>
    <property type="match status" value="1"/>
</dbReference>
<dbReference type="Gene3D" id="3.30.450.20">
    <property type="entry name" value="PAS domain"/>
    <property type="match status" value="1"/>
</dbReference>
<dbReference type="CDD" id="cd11386">
    <property type="entry name" value="MCP_signal"/>
    <property type="match status" value="1"/>
</dbReference>
<dbReference type="AlphaFoldDB" id="A0A432XA71"/>
<dbReference type="GO" id="GO:0007165">
    <property type="term" value="P:signal transduction"/>
    <property type="evidence" value="ECO:0007669"/>
    <property type="project" value="UniProtKB-KW"/>
</dbReference>
<evidence type="ECO:0000256" key="1">
    <source>
        <dbReference type="ARBA" id="ARBA00004429"/>
    </source>
</evidence>
<dbReference type="InterPro" id="IPR000014">
    <property type="entry name" value="PAS"/>
</dbReference>
<feature type="domain" description="Methyl-accepting transducer" evidence="13">
    <location>
        <begin position="251"/>
        <end position="487"/>
    </location>
</feature>
<keyword evidence="6 12" id="KW-0812">Transmembrane</keyword>
<evidence type="ECO:0000256" key="5">
    <source>
        <dbReference type="ARBA" id="ARBA00022519"/>
    </source>
</evidence>
<evidence type="ECO:0000313" key="14">
    <source>
        <dbReference type="EMBL" id="RUO44303.1"/>
    </source>
</evidence>
<evidence type="ECO:0000259" key="13">
    <source>
        <dbReference type="PROSITE" id="PS50111"/>
    </source>
</evidence>
<accession>A0A432XA71</accession>
<dbReference type="Gene3D" id="1.10.287.950">
    <property type="entry name" value="Methyl-accepting chemotaxis protein"/>
    <property type="match status" value="1"/>
</dbReference>
<proteinExistence type="inferred from homology"/>
<dbReference type="Pfam" id="PF00015">
    <property type="entry name" value="MCPsignal"/>
    <property type="match status" value="1"/>
</dbReference>
<evidence type="ECO:0000313" key="15">
    <source>
        <dbReference type="Proteomes" id="UP000286976"/>
    </source>
</evidence>
<dbReference type="GO" id="GO:0005886">
    <property type="term" value="C:plasma membrane"/>
    <property type="evidence" value="ECO:0007669"/>
    <property type="project" value="UniProtKB-SubCell"/>
</dbReference>
<dbReference type="NCBIfam" id="TIGR00229">
    <property type="entry name" value="sensory_box"/>
    <property type="match status" value="1"/>
</dbReference>
<evidence type="ECO:0000256" key="9">
    <source>
        <dbReference type="ARBA" id="ARBA00023224"/>
    </source>
</evidence>
<dbReference type="InterPro" id="IPR013655">
    <property type="entry name" value="PAS_fold_3"/>
</dbReference>
<evidence type="ECO:0000256" key="4">
    <source>
        <dbReference type="ARBA" id="ARBA00022500"/>
    </source>
</evidence>
<dbReference type="InterPro" id="IPR004090">
    <property type="entry name" value="Chemotax_Me-accpt_rcpt"/>
</dbReference>
<sequence>MANRRQRHVTQTEYEIAPGDRLISTTNTRGVITYFNECFRQASGYDANELLGAPHNIIRHPDMPKAAFADMWATIKQGQPWMGLVKNRRKNGDFYWVSAYVTPIFDEGKVTGYESVRVRATENQKKRATAIYQRLHKGQSSTSKLESAKRWAKYILPTWVPSLTLAIGLAATSYTFWSVLVLAATGLGMVIQTVSQKSSYRAIRAIRPNAFANRVIAETYSDYRGARAELEMVLRSEEARARTGFARIEDATSGLYEVVANTRDQAASNSALVDEQNHATQEAVSAIEQMRAAIQEVAVSVDNNAQQSQEASTSVDESSRLAGESLVTIQELSQLVHTIVSTVNELAESTDAIGETADLISNIADQTNLLALNAAIEAARAGEHGRGFSVVADEVRTLAARTQESTSRIHGIIETLRERADNAVRVSSLGEEAAQRGVGMAQETDSALKHIRAAIESIAAGTLQMSSAVEQQRGATEHMSEQVTHIAEGAGRAQLNANETFEASIQLEQTARELHALVRRFAMNNA</sequence>
<protein>
    <submittedName>
        <fullName evidence="14">Chemotaxis protein</fullName>
    </submittedName>
</protein>
<dbReference type="CDD" id="cd00130">
    <property type="entry name" value="PAS"/>
    <property type="match status" value="1"/>
</dbReference>
<evidence type="ECO:0000256" key="2">
    <source>
        <dbReference type="ARBA" id="ARBA00022475"/>
    </source>
</evidence>
<name>A0A432XA71_9GAMM</name>
<comment type="subcellular location">
    <subcellularLocation>
        <location evidence="1">Cell inner membrane</location>
        <topology evidence="1">Multi-pass membrane protein</topology>
    </subcellularLocation>
</comment>
<dbReference type="PRINTS" id="PR00260">
    <property type="entry name" value="CHEMTRNSDUCR"/>
</dbReference>
<keyword evidence="8 12" id="KW-0472">Membrane</keyword>
<evidence type="ECO:0000256" key="10">
    <source>
        <dbReference type="ARBA" id="ARBA00029447"/>
    </source>
</evidence>
<evidence type="ECO:0000256" key="7">
    <source>
        <dbReference type="ARBA" id="ARBA00022989"/>
    </source>
</evidence>
<dbReference type="GO" id="GO:0004888">
    <property type="term" value="F:transmembrane signaling receptor activity"/>
    <property type="evidence" value="ECO:0007669"/>
    <property type="project" value="InterPro"/>
</dbReference>
<reference evidence="14 15" key="1">
    <citation type="journal article" date="2011" name="Front. Microbiol.">
        <title>Genomic signatures of strain selection and enhancement in Bacillus atrophaeus var. globigii, a historical biowarfare simulant.</title>
        <authorList>
            <person name="Gibbons H.S."/>
            <person name="Broomall S.M."/>
            <person name="McNew L.A."/>
            <person name="Daligault H."/>
            <person name="Chapman C."/>
            <person name="Bruce D."/>
            <person name="Karavis M."/>
            <person name="Krepps M."/>
            <person name="McGregor P.A."/>
            <person name="Hong C."/>
            <person name="Park K.H."/>
            <person name="Akmal A."/>
            <person name="Feldman A."/>
            <person name="Lin J.S."/>
            <person name="Chang W.E."/>
            <person name="Higgs B.W."/>
            <person name="Demirev P."/>
            <person name="Lindquist J."/>
            <person name="Liem A."/>
            <person name="Fochler E."/>
            <person name="Read T.D."/>
            <person name="Tapia R."/>
            <person name="Johnson S."/>
            <person name="Bishop-Lilly K.A."/>
            <person name="Detter C."/>
            <person name="Han C."/>
            <person name="Sozhamannan S."/>
            <person name="Rosenzweig C.N."/>
            <person name="Skowronski E.W."/>
        </authorList>
    </citation>
    <scope>NUCLEOTIDE SEQUENCE [LARGE SCALE GENOMIC DNA]</scope>
    <source>
        <strain evidence="14 15">AIT1</strain>
    </source>
</reference>
<evidence type="ECO:0000256" key="3">
    <source>
        <dbReference type="ARBA" id="ARBA00022481"/>
    </source>
</evidence>
<dbReference type="SMART" id="SM00283">
    <property type="entry name" value="MA"/>
    <property type="match status" value="1"/>
</dbReference>
<evidence type="ECO:0000256" key="12">
    <source>
        <dbReference type="SAM" id="Phobius"/>
    </source>
</evidence>
<dbReference type="Pfam" id="PF08447">
    <property type="entry name" value="PAS_3"/>
    <property type="match status" value="1"/>
</dbReference>
<dbReference type="PANTHER" id="PTHR32089:SF74">
    <property type="entry name" value="METHYL-ACCEPTING CHEMOTAXIS PROTEIN AER"/>
    <property type="match status" value="1"/>
</dbReference>
<keyword evidence="7 12" id="KW-1133">Transmembrane helix</keyword>
<dbReference type="InterPro" id="IPR035965">
    <property type="entry name" value="PAS-like_dom_sf"/>
</dbReference>
<feature type="transmembrane region" description="Helical" evidence="12">
    <location>
        <begin position="151"/>
        <end position="170"/>
    </location>
</feature>
<evidence type="ECO:0000256" key="6">
    <source>
        <dbReference type="ARBA" id="ARBA00022692"/>
    </source>
</evidence>
<keyword evidence="9 11" id="KW-0807">Transducer</keyword>
<comment type="caution">
    <text evidence="14">The sequence shown here is derived from an EMBL/GenBank/DDBJ whole genome shotgun (WGS) entry which is preliminary data.</text>
</comment>
<gene>
    <name evidence="14" type="ORF">CWE15_03795</name>
</gene>
<comment type="similarity">
    <text evidence="10">Belongs to the methyl-accepting chemotaxis (MCP) protein family.</text>
</comment>
<dbReference type="SUPFAM" id="SSF55785">
    <property type="entry name" value="PYP-like sensor domain (PAS domain)"/>
    <property type="match status" value="1"/>
</dbReference>
<dbReference type="InterPro" id="IPR004089">
    <property type="entry name" value="MCPsignal_dom"/>
</dbReference>
<dbReference type="OrthoDB" id="5675566at2"/>
<dbReference type="EMBL" id="PIPQ01000001">
    <property type="protein sequence ID" value="RUO44303.1"/>
    <property type="molecule type" value="Genomic_DNA"/>
</dbReference>
<keyword evidence="15" id="KW-1185">Reference proteome</keyword>
<dbReference type="FunFam" id="3.30.450.20:FF:000046">
    <property type="entry name" value="Aerotaxis sensor receptor"/>
    <property type="match status" value="1"/>
</dbReference>
<evidence type="ECO:0000256" key="8">
    <source>
        <dbReference type="ARBA" id="ARBA00023136"/>
    </source>
</evidence>
<dbReference type="GO" id="GO:0006935">
    <property type="term" value="P:chemotaxis"/>
    <property type="evidence" value="ECO:0007669"/>
    <property type="project" value="UniProtKB-KW"/>
</dbReference>